<reference evidence="2 3" key="1">
    <citation type="submission" date="2017-09" db="EMBL/GenBank/DDBJ databases">
        <title>Large-scale bioinformatics analysis of Bacillus genomes uncovers conserved roles of natural products in bacterial physiology.</title>
        <authorList>
            <consortium name="Agbiome Team Llc"/>
            <person name="Bleich R.M."/>
            <person name="Grubbs K.J."/>
            <person name="Santa Maria K.C."/>
            <person name="Allen S.E."/>
            <person name="Farag S."/>
            <person name="Shank E.A."/>
            <person name="Bowers A."/>
        </authorList>
    </citation>
    <scope>NUCLEOTIDE SEQUENCE [LARGE SCALE GENOMIC DNA]</scope>
    <source>
        <strain evidence="2 3">AFS042148</strain>
    </source>
</reference>
<dbReference type="AlphaFoldDB" id="A0AAP8F0G1"/>
<comment type="caution">
    <text evidence="2">The sequence shown here is derived from an EMBL/GenBank/DDBJ whole genome shotgun (WGS) entry which is preliminary data.</text>
</comment>
<dbReference type="CDD" id="cd16387">
    <property type="entry name" value="ParB_N_Srx"/>
    <property type="match status" value="1"/>
</dbReference>
<dbReference type="PANTHER" id="PTHR35149">
    <property type="entry name" value="SLL5132 PROTEIN"/>
    <property type="match status" value="1"/>
</dbReference>
<evidence type="ECO:0000313" key="2">
    <source>
        <dbReference type="EMBL" id="PHE09242.1"/>
    </source>
</evidence>
<name>A0AAP8F0G1_9BACI</name>
<accession>A0AAP8F0G1</accession>
<dbReference type="PANTHER" id="PTHR35149:SF1">
    <property type="entry name" value="DUF5655 DOMAIN-CONTAINING PROTEIN"/>
    <property type="match status" value="1"/>
</dbReference>
<dbReference type="Proteomes" id="UP000224044">
    <property type="component" value="Unassembled WGS sequence"/>
</dbReference>
<dbReference type="InterPro" id="IPR004919">
    <property type="entry name" value="GmrSD_N"/>
</dbReference>
<protein>
    <recommendedName>
        <fullName evidence="1">GmrSD restriction endonucleases N-terminal domain-containing protein</fullName>
    </recommendedName>
</protein>
<proteinExistence type="predicted"/>
<feature type="domain" description="GmrSD restriction endonucleases N-terminal" evidence="1">
    <location>
        <begin position="10"/>
        <end position="200"/>
    </location>
</feature>
<dbReference type="RefSeq" id="WP_097883103.1">
    <property type="nucleotide sequence ID" value="NZ_JBALNA010000155.1"/>
</dbReference>
<sequence length="548" mass="65549">MEHIALKSVNELIDVEHYYIPSYQRGYRWTATQVKNLLDDLYEFMGKSFGNPEAFYCLQPLVLRKREDGSYEVIDGQQRLTTISILLTFLKEDSYELEYATRGSSAKFLRSMGQEELEEEVHNIDFHFMREAYITVEEWFKNIQVNRQTVKKKFSIMLGEQVKFIWYEVDPKTEVREIFSRLNIGKIPLTNAELIKARLMLELPYKDRVELATQWDHVERFLQRSSLWYFLGVQKPYENRIEFLFDIIANNTSNIQVDPYYTFYVLQEHDTKQIWQNILAIMAIFEEWFNDRELYHYIGYLTIKAPITKYLALYNNDKVLSKRHFKEVLRLEMIDNIDIERLDELDYHNHYGQIKQILLLFNVLTMLNQQQSNSLFPFDKYHQMDWSLEHIHARNTEGLRTKAQWAAWIVDATQYLEKYETYQKIVEQLKEADVEKLTESQFEQLSIIVLEQLKGELVYESDGIENLVLLDQATNIRLSNHFYPIKYKRLIAYDQEGGFIPLATRNTFMKYYSEEVDNFEVWTQRDREDYLNAIKTTLTQFIGKVATV</sequence>
<gene>
    <name evidence="2" type="ORF">COF62_21625</name>
</gene>
<dbReference type="EMBL" id="NUSY01000033">
    <property type="protein sequence ID" value="PHE09242.1"/>
    <property type="molecule type" value="Genomic_DNA"/>
</dbReference>
<organism evidence="2 3">
    <name type="scientific">Bacillus toyonensis</name>
    <dbReference type="NCBI Taxonomy" id="155322"/>
    <lineage>
        <taxon>Bacteria</taxon>
        <taxon>Bacillati</taxon>
        <taxon>Bacillota</taxon>
        <taxon>Bacilli</taxon>
        <taxon>Bacillales</taxon>
        <taxon>Bacillaceae</taxon>
        <taxon>Bacillus</taxon>
        <taxon>Bacillus cereus group</taxon>
    </lineage>
</organism>
<evidence type="ECO:0000313" key="3">
    <source>
        <dbReference type="Proteomes" id="UP000224044"/>
    </source>
</evidence>
<evidence type="ECO:0000259" key="1">
    <source>
        <dbReference type="Pfam" id="PF03235"/>
    </source>
</evidence>
<dbReference type="Pfam" id="PF03235">
    <property type="entry name" value="GmrSD_N"/>
    <property type="match status" value="1"/>
</dbReference>